<keyword evidence="1" id="KW-0051">Antiviral defense</keyword>
<name>A0A173ZFS2_9FIRM</name>
<evidence type="ECO:0000313" key="3">
    <source>
        <dbReference type="EMBL" id="CUN75091.1"/>
    </source>
</evidence>
<dbReference type="InterPro" id="IPR005537">
    <property type="entry name" value="RAMP_III_fam"/>
</dbReference>
<dbReference type="RefSeq" id="WP_129879193.1">
    <property type="nucleotide sequence ID" value="NZ_CYZU01000002.1"/>
</dbReference>
<evidence type="ECO:0000259" key="2">
    <source>
        <dbReference type="Pfam" id="PF03787"/>
    </source>
</evidence>
<gene>
    <name evidence="3" type="ORF">ERS852491_00427</name>
</gene>
<feature type="domain" description="CRISPR type III-associated protein" evidence="2">
    <location>
        <begin position="10"/>
        <end position="162"/>
    </location>
</feature>
<evidence type="ECO:0000313" key="4">
    <source>
        <dbReference type="Proteomes" id="UP000095544"/>
    </source>
</evidence>
<reference evidence="3 4" key="1">
    <citation type="submission" date="2015-09" db="EMBL/GenBank/DDBJ databases">
        <authorList>
            <consortium name="Pathogen Informatics"/>
        </authorList>
    </citation>
    <scope>NUCLEOTIDE SEQUENCE [LARGE SCALE GENOMIC DNA]</scope>
    <source>
        <strain evidence="3 4">2789STDY5834876</strain>
    </source>
</reference>
<protein>
    <recommendedName>
        <fullName evidence="2">CRISPR type III-associated protein domain-containing protein</fullName>
    </recommendedName>
</protein>
<dbReference type="Proteomes" id="UP000095544">
    <property type="component" value="Unassembled WGS sequence"/>
</dbReference>
<dbReference type="GO" id="GO:0051607">
    <property type="term" value="P:defense response to virus"/>
    <property type="evidence" value="ECO:0007669"/>
    <property type="project" value="UniProtKB-KW"/>
</dbReference>
<dbReference type="AlphaFoldDB" id="A0A173ZFS2"/>
<accession>A0A173ZFS2</accession>
<organism evidence="3 4">
    <name type="scientific">Faecalicatena contorta</name>
    <dbReference type="NCBI Taxonomy" id="39482"/>
    <lineage>
        <taxon>Bacteria</taxon>
        <taxon>Bacillati</taxon>
        <taxon>Bacillota</taxon>
        <taxon>Clostridia</taxon>
        <taxon>Lachnospirales</taxon>
        <taxon>Lachnospiraceae</taxon>
        <taxon>Faecalicatena</taxon>
    </lineage>
</organism>
<dbReference type="EMBL" id="CYZU01000002">
    <property type="protein sequence ID" value="CUN75091.1"/>
    <property type="molecule type" value="Genomic_DNA"/>
</dbReference>
<proteinExistence type="predicted"/>
<dbReference type="OrthoDB" id="190500at2"/>
<dbReference type="Pfam" id="PF03787">
    <property type="entry name" value="RAMPs"/>
    <property type="match status" value="1"/>
</dbReference>
<dbReference type="STRING" id="39482.ERS852491_00427"/>
<sequence>MESRTLTGHLLTPMFSYGENQKFPEFRATELKGMMRYLYRIACPAKLSVLKQDEAELFGGSTGDRKEQAGHASPVQLFLMQARQERFEAESLLLHDEKRQRSIFNCILQDEFKLRISMDKRISIQNELLSKIADIDWYKKEAALALLLCGMGKRSRKGRGRVMPDEYQQKDKAQALAWICDGLNKIAKATSEELKPEEKKYEIRDGTIYPYVQKKGRNSGNRDLKRPAIKKIVLGECLSEWKESASRSGGKKSLDVFLKAVDTECHYLRGKQKYEFLKDGQILKLSKAIGQIDGKERFASSLIIGFIQTDEGIYPVYTFVKAFPNLKEELDADCSLREQFIEMVEKYRI</sequence>
<evidence type="ECO:0000256" key="1">
    <source>
        <dbReference type="ARBA" id="ARBA00023118"/>
    </source>
</evidence>